<name>A0A1J9PCE0_9EURO</name>
<gene>
    <name evidence="1" type="ORF">AJ78_05907</name>
</gene>
<keyword evidence="2" id="KW-1185">Reference proteome</keyword>
<dbReference type="Proteomes" id="UP000182235">
    <property type="component" value="Unassembled WGS sequence"/>
</dbReference>
<dbReference type="InterPro" id="IPR052184">
    <property type="entry name" value="SDR_enzymes"/>
</dbReference>
<dbReference type="Pfam" id="PF00106">
    <property type="entry name" value="adh_short"/>
    <property type="match status" value="1"/>
</dbReference>
<accession>A0A1J9PCE0</accession>
<proteinExistence type="predicted"/>
<dbReference type="PANTHER" id="PTHR45458:SF3">
    <property type="entry name" value="CHAIN DEHYDROGENASE (ATSC), PUTATIVE-RELATED"/>
    <property type="match status" value="1"/>
</dbReference>
<evidence type="ECO:0000313" key="2">
    <source>
        <dbReference type="Proteomes" id="UP000182235"/>
    </source>
</evidence>
<sequence>MPSYVVTGASRGIGWAFLDQLSADANNTVIAIVRNKRATEQNVLAKLPGRPNIHLLEADITNYDALQAAAADTAKITQGSLDYLIANAGIISHYDAFEPIGVLGQNHRALEENLLECFEINVIAQIHLLNIFIPLILKGCDKKVIALSSGQADPKLVLDFDIDVASSYAISKAALNLAITKFSAQYSKDGVLFMSVSPGMVDTGHFNGLTPAQSESVGKMVTSFQKYAPDFKSPMTPEDSVKNVLNVIERASLENGDGGTFVSHKGNQQWL</sequence>
<dbReference type="GO" id="GO:0016616">
    <property type="term" value="F:oxidoreductase activity, acting on the CH-OH group of donors, NAD or NADP as acceptor"/>
    <property type="evidence" value="ECO:0007669"/>
    <property type="project" value="TreeGrafter"/>
</dbReference>
<dbReference type="Gene3D" id="3.40.50.720">
    <property type="entry name" value="NAD(P)-binding Rossmann-like Domain"/>
    <property type="match status" value="1"/>
</dbReference>
<dbReference type="InterPro" id="IPR036291">
    <property type="entry name" value="NAD(P)-bd_dom_sf"/>
</dbReference>
<evidence type="ECO:0000313" key="1">
    <source>
        <dbReference type="EMBL" id="OJD13650.1"/>
    </source>
</evidence>
<organism evidence="1 2">
    <name type="scientific">Emergomyces pasteurianus Ep9510</name>
    <dbReference type="NCBI Taxonomy" id="1447872"/>
    <lineage>
        <taxon>Eukaryota</taxon>
        <taxon>Fungi</taxon>
        <taxon>Dikarya</taxon>
        <taxon>Ascomycota</taxon>
        <taxon>Pezizomycotina</taxon>
        <taxon>Eurotiomycetes</taxon>
        <taxon>Eurotiomycetidae</taxon>
        <taxon>Onygenales</taxon>
        <taxon>Ajellomycetaceae</taxon>
        <taxon>Emergomyces</taxon>
    </lineage>
</organism>
<reference evidence="1 2" key="1">
    <citation type="submission" date="2015-07" db="EMBL/GenBank/DDBJ databases">
        <title>Emmonsia species relationships and genome sequence.</title>
        <authorList>
            <consortium name="The Broad Institute Genomics Platform"/>
            <person name="Cuomo C.A."/>
            <person name="Munoz J.F."/>
            <person name="Imamovic A."/>
            <person name="Priest M.E."/>
            <person name="Young S."/>
            <person name="Clay O.K."/>
            <person name="McEwen J.G."/>
        </authorList>
    </citation>
    <scope>NUCLEOTIDE SEQUENCE [LARGE SCALE GENOMIC DNA]</scope>
    <source>
        <strain evidence="1 2">UAMH 9510</strain>
    </source>
</reference>
<dbReference type="EMBL" id="LGRN01000281">
    <property type="protein sequence ID" value="OJD13650.1"/>
    <property type="molecule type" value="Genomic_DNA"/>
</dbReference>
<dbReference type="AlphaFoldDB" id="A0A1J9PCE0"/>
<dbReference type="SUPFAM" id="SSF51735">
    <property type="entry name" value="NAD(P)-binding Rossmann-fold domains"/>
    <property type="match status" value="1"/>
</dbReference>
<dbReference type="OrthoDB" id="7289984at2759"/>
<protein>
    <recommendedName>
        <fullName evidence="3">Short chain dehydrogenase</fullName>
    </recommendedName>
</protein>
<dbReference type="PRINTS" id="PR00081">
    <property type="entry name" value="GDHRDH"/>
</dbReference>
<comment type="caution">
    <text evidence="1">The sequence shown here is derived from an EMBL/GenBank/DDBJ whole genome shotgun (WGS) entry which is preliminary data.</text>
</comment>
<evidence type="ECO:0008006" key="3">
    <source>
        <dbReference type="Google" id="ProtNLM"/>
    </source>
</evidence>
<dbReference type="InterPro" id="IPR002347">
    <property type="entry name" value="SDR_fam"/>
</dbReference>
<dbReference type="PANTHER" id="PTHR45458">
    <property type="entry name" value="SHORT-CHAIN DEHYDROGENASE/REDUCTASE SDR"/>
    <property type="match status" value="1"/>
</dbReference>
<dbReference type="VEuPathDB" id="FungiDB:AJ78_05907"/>